<reference evidence="1" key="1">
    <citation type="submission" date="2023-03" db="EMBL/GenBank/DDBJ databases">
        <title>Massive genome expansion in bonnet fungi (Mycena s.s.) driven by repeated elements and novel gene families across ecological guilds.</title>
        <authorList>
            <consortium name="Lawrence Berkeley National Laboratory"/>
            <person name="Harder C.B."/>
            <person name="Miyauchi S."/>
            <person name="Viragh M."/>
            <person name="Kuo A."/>
            <person name="Thoen E."/>
            <person name="Andreopoulos B."/>
            <person name="Lu D."/>
            <person name="Skrede I."/>
            <person name="Drula E."/>
            <person name="Henrissat B."/>
            <person name="Morin E."/>
            <person name="Kohler A."/>
            <person name="Barry K."/>
            <person name="LaButti K."/>
            <person name="Morin E."/>
            <person name="Salamov A."/>
            <person name="Lipzen A."/>
            <person name="Mereny Z."/>
            <person name="Hegedus B."/>
            <person name="Baldrian P."/>
            <person name="Stursova M."/>
            <person name="Weitz H."/>
            <person name="Taylor A."/>
            <person name="Grigoriev I.V."/>
            <person name="Nagy L.G."/>
            <person name="Martin F."/>
            <person name="Kauserud H."/>
        </authorList>
    </citation>
    <scope>NUCLEOTIDE SEQUENCE</scope>
    <source>
        <strain evidence="1">CBHHK188m</strain>
    </source>
</reference>
<evidence type="ECO:0000313" key="1">
    <source>
        <dbReference type="EMBL" id="KAJ7743720.1"/>
    </source>
</evidence>
<gene>
    <name evidence="1" type="ORF">DFH07DRAFT_35393</name>
</gene>
<dbReference type="Proteomes" id="UP001215280">
    <property type="component" value="Unassembled WGS sequence"/>
</dbReference>
<dbReference type="EMBL" id="JARJLG010000111">
    <property type="protein sequence ID" value="KAJ7743720.1"/>
    <property type="molecule type" value="Genomic_DNA"/>
</dbReference>
<dbReference type="SUPFAM" id="SSF52047">
    <property type="entry name" value="RNI-like"/>
    <property type="match status" value="1"/>
</dbReference>
<keyword evidence="2" id="KW-1185">Reference proteome</keyword>
<proteinExistence type="predicted"/>
<evidence type="ECO:0008006" key="3">
    <source>
        <dbReference type="Google" id="ProtNLM"/>
    </source>
</evidence>
<sequence>MAPQTRHTSSSPVFPPEITDSIICQLESSFCALRICALVCRDWLAASRNIVHRSLSFFEISDIHTFLELVESPYNTYAGAVRDVSFSGCREQISSLFALFPQFCHLESINIHYSLLDFSIPALPRISTLSLSGFVFPSSATVSDLLLFLRSFPHLKNLTLDRLGSIQAGEIPAPEPVPLDSSMKLDSLSVTVDHTNQLVPWFILRHLSPLTRGLTLQVGFRSRPDTIECISDYLRYLGTHLKDLTIPASTDPLLARRLDLSTNTALESIRFTHGIFSRQWEPFNPRVSLEILELLERSRLASLNEITLELTTTLAAMTERDARLDQLSRVLGLPCYAGVAQIKVQGKGVFNSEGVSRVSRDEFMAALGVDFPDYAHRCVLVG</sequence>
<evidence type="ECO:0000313" key="2">
    <source>
        <dbReference type="Proteomes" id="UP001215280"/>
    </source>
</evidence>
<dbReference type="AlphaFoldDB" id="A0AAD7IKM7"/>
<protein>
    <recommendedName>
        <fullName evidence="3">F-box domain-containing protein</fullName>
    </recommendedName>
</protein>
<comment type="caution">
    <text evidence="1">The sequence shown here is derived from an EMBL/GenBank/DDBJ whole genome shotgun (WGS) entry which is preliminary data.</text>
</comment>
<name>A0AAD7IKM7_9AGAR</name>
<accession>A0AAD7IKM7</accession>
<organism evidence="1 2">
    <name type="scientific">Mycena maculata</name>
    <dbReference type="NCBI Taxonomy" id="230809"/>
    <lineage>
        <taxon>Eukaryota</taxon>
        <taxon>Fungi</taxon>
        <taxon>Dikarya</taxon>
        <taxon>Basidiomycota</taxon>
        <taxon>Agaricomycotina</taxon>
        <taxon>Agaricomycetes</taxon>
        <taxon>Agaricomycetidae</taxon>
        <taxon>Agaricales</taxon>
        <taxon>Marasmiineae</taxon>
        <taxon>Mycenaceae</taxon>
        <taxon>Mycena</taxon>
    </lineage>
</organism>